<dbReference type="InterPro" id="IPR009061">
    <property type="entry name" value="DNA-bd_dom_put_sf"/>
</dbReference>
<feature type="domain" description="HTH merR-type" evidence="3">
    <location>
        <begin position="1"/>
        <end position="70"/>
    </location>
</feature>
<dbReference type="NCBIfam" id="TIGR02047">
    <property type="entry name" value="CadR-PbrR"/>
    <property type="match status" value="1"/>
</dbReference>
<dbReference type="Pfam" id="PF13411">
    <property type="entry name" value="MerR_1"/>
    <property type="match status" value="1"/>
</dbReference>
<name>A0A1X1DXU7_9GAMM</name>
<dbReference type="GO" id="GO:0046872">
    <property type="term" value="F:metal ion binding"/>
    <property type="evidence" value="ECO:0007669"/>
    <property type="project" value="InterPro"/>
</dbReference>
<protein>
    <submittedName>
        <fullName evidence="4">Cd(II)/Pb(II)-responsive transcriptional regulator</fullName>
    </submittedName>
</protein>
<dbReference type="Proteomes" id="UP000238365">
    <property type="component" value="Chromosome"/>
</dbReference>
<reference evidence="4 5" key="1">
    <citation type="submission" date="2018-01" db="EMBL/GenBank/DDBJ databases">
        <title>Complete and assembled Genome of Pantoea gaviniae DSM22758T.</title>
        <authorList>
            <person name="Stevens M.J.A."/>
            <person name="Zurfluh K."/>
            <person name="Stephan R."/>
        </authorList>
    </citation>
    <scope>NUCLEOTIDE SEQUENCE [LARGE SCALE GENOMIC DNA]</scope>
    <source>
        <strain evidence="4 5">DSM 22758</strain>
    </source>
</reference>
<dbReference type="InterPro" id="IPR047057">
    <property type="entry name" value="MerR_fam"/>
</dbReference>
<dbReference type="AlphaFoldDB" id="A0A1X1DXU7"/>
<dbReference type="InterPro" id="IPR000551">
    <property type="entry name" value="MerR-type_HTH_dom"/>
</dbReference>
<dbReference type="SMART" id="SM00422">
    <property type="entry name" value="HTH_MERR"/>
    <property type="match status" value="1"/>
</dbReference>
<dbReference type="KEGG" id="pgz:C2E15_14105"/>
<dbReference type="PANTHER" id="PTHR30204">
    <property type="entry name" value="REDOX-CYCLING DRUG-SENSING TRANSCRIPTIONAL ACTIVATOR SOXR"/>
    <property type="match status" value="1"/>
</dbReference>
<accession>A0A1X1DXU7</accession>
<dbReference type="GO" id="GO:0003700">
    <property type="term" value="F:DNA-binding transcription factor activity"/>
    <property type="evidence" value="ECO:0007669"/>
    <property type="project" value="InterPro"/>
</dbReference>
<sequence length="144" mass="16591">MKTGELARLAGCKVETVRYYEREGLLAAPLRDGDNNYRHYDSHHLESLLFIRRCRTLDMTHEEIRVLLQTRSQPDADCGAVNALIDRHLHHVQEKIRELKALEQQLTALRSQCHTGRAARHCGILRELEQTDDLQPLTSLTRGL</sequence>
<keyword evidence="5" id="KW-1185">Reference proteome</keyword>
<evidence type="ECO:0000259" key="3">
    <source>
        <dbReference type="PROSITE" id="PS50937"/>
    </source>
</evidence>
<evidence type="ECO:0000256" key="2">
    <source>
        <dbReference type="SAM" id="Coils"/>
    </source>
</evidence>
<dbReference type="CDD" id="cd04784">
    <property type="entry name" value="HTH_CadR-PbrR"/>
    <property type="match status" value="1"/>
</dbReference>
<dbReference type="OrthoDB" id="9808480at2"/>
<gene>
    <name evidence="4" type="primary">cadR</name>
    <name evidence="4" type="ORF">C2E15_14105</name>
</gene>
<keyword evidence="2" id="KW-0175">Coiled coil</keyword>
<evidence type="ECO:0000256" key="1">
    <source>
        <dbReference type="ARBA" id="ARBA00023125"/>
    </source>
</evidence>
<proteinExistence type="predicted"/>
<dbReference type="PROSITE" id="PS00552">
    <property type="entry name" value="HTH_MERR_1"/>
    <property type="match status" value="1"/>
</dbReference>
<dbReference type="Gene3D" id="1.10.1660.10">
    <property type="match status" value="1"/>
</dbReference>
<evidence type="ECO:0000313" key="4">
    <source>
        <dbReference type="EMBL" id="AUX94094.1"/>
    </source>
</evidence>
<dbReference type="PANTHER" id="PTHR30204:SF92">
    <property type="entry name" value="HTH-TYPE TRANSCRIPTIONAL REGULATOR ZNTR"/>
    <property type="match status" value="1"/>
</dbReference>
<dbReference type="SUPFAM" id="SSF46955">
    <property type="entry name" value="Putative DNA-binding domain"/>
    <property type="match status" value="1"/>
</dbReference>
<dbReference type="InterPro" id="IPR011791">
    <property type="entry name" value="CadR-PbrR"/>
</dbReference>
<dbReference type="RefSeq" id="WP_104957928.1">
    <property type="nucleotide sequence ID" value="NZ_CP026377.1"/>
</dbReference>
<organism evidence="4 5">
    <name type="scientific">Mixta gaviniae</name>
    <dbReference type="NCBI Taxonomy" id="665914"/>
    <lineage>
        <taxon>Bacteria</taxon>
        <taxon>Pseudomonadati</taxon>
        <taxon>Pseudomonadota</taxon>
        <taxon>Gammaproteobacteria</taxon>
        <taxon>Enterobacterales</taxon>
        <taxon>Erwiniaceae</taxon>
        <taxon>Mixta</taxon>
    </lineage>
</organism>
<feature type="coiled-coil region" evidence="2">
    <location>
        <begin position="85"/>
        <end position="112"/>
    </location>
</feature>
<dbReference type="EMBL" id="CP026377">
    <property type="protein sequence ID" value="AUX94094.1"/>
    <property type="molecule type" value="Genomic_DNA"/>
</dbReference>
<keyword evidence="1" id="KW-0238">DNA-binding</keyword>
<dbReference type="GO" id="GO:0045893">
    <property type="term" value="P:positive regulation of DNA-templated transcription"/>
    <property type="evidence" value="ECO:0007669"/>
    <property type="project" value="InterPro"/>
</dbReference>
<evidence type="ECO:0000313" key="5">
    <source>
        <dbReference type="Proteomes" id="UP000238365"/>
    </source>
</evidence>
<dbReference type="GO" id="GO:0003677">
    <property type="term" value="F:DNA binding"/>
    <property type="evidence" value="ECO:0007669"/>
    <property type="project" value="UniProtKB-KW"/>
</dbReference>
<dbReference type="PROSITE" id="PS50937">
    <property type="entry name" value="HTH_MERR_2"/>
    <property type="match status" value="1"/>
</dbReference>